<evidence type="ECO:0000313" key="3">
    <source>
        <dbReference type="Proteomes" id="UP000483802"/>
    </source>
</evidence>
<name>A0A6L6X446_9ACTN</name>
<protein>
    <submittedName>
        <fullName evidence="2">Uncharacterized protein</fullName>
    </submittedName>
</protein>
<evidence type="ECO:0000256" key="1">
    <source>
        <dbReference type="SAM" id="MobiDB-lite"/>
    </source>
</evidence>
<feature type="compositionally biased region" description="Polar residues" evidence="1">
    <location>
        <begin position="42"/>
        <end position="60"/>
    </location>
</feature>
<evidence type="ECO:0000313" key="2">
    <source>
        <dbReference type="EMBL" id="MVO88605.1"/>
    </source>
</evidence>
<dbReference type="EMBL" id="WPNZ01000018">
    <property type="protein sequence ID" value="MVO88605.1"/>
    <property type="molecule type" value="Genomic_DNA"/>
</dbReference>
<organism evidence="2 3">
    <name type="scientific">Streptomyces typhae</name>
    <dbReference type="NCBI Taxonomy" id="2681492"/>
    <lineage>
        <taxon>Bacteria</taxon>
        <taxon>Bacillati</taxon>
        <taxon>Actinomycetota</taxon>
        <taxon>Actinomycetes</taxon>
        <taxon>Kitasatosporales</taxon>
        <taxon>Streptomycetaceae</taxon>
        <taxon>Streptomyces</taxon>
    </lineage>
</organism>
<proteinExistence type="predicted"/>
<gene>
    <name evidence="2" type="ORF">GPA10_28555</name>
</gene>
<feature type="region of interest" description="Disordered" evidence="1">
    <location>
        <begin position="41"/>
        <end position="60"/>
    </location>
</feature>
<comment type="caution">
    <text evidence="2">The sequence shown here is derived from an EMBL/GenBank/DDBJ whole genome shotgun (WGS) entry which is preliminary data.</text>
</comment>
<reference evidence="2 3" key="1">
    <citation type="submission" date="2019-11" db="EMBL/GenBank/DDBJ databases">
        <title>Streptomyces typhae sp. nov., a novel endophytic actinomycete isolated from the root of cattail pollen (Typha angustifolia L.).</title>
        <authorList>
            <person name="Peng C."/>
        </authorList>
    </citation>
    <scope>NUCLEOTIDE SEQUENCE [LARGE SCALE GENOMIC DNA]</scope>
    <source>
        <strain evidence="3">p1417</strain>
    </source>
</reference>
<dbReference type="RefSeq" id="WP_198351738.1">
    <property type="nucleotide sequence ID" value="NZ_WPNZ01000018.1"/>
</dbReference>
<sequence length="60" mass="5939">MKALEGVGASGISVTVKSPRCGVRNGGVGLADIKTGRKAAGNTASAAFHTRSQGVPSISR</sequence>
<keyword evidence="3" id="KW-1185">Reference proteome</keyword>
<dbReference type="Proteomes" id="UP000483802">
    <property type="component" value="Unassembled WGS sequence"/>
</dbReference>
<accession>A0A6L6X446</accession>
<dbReference type="AlphaFoldDB" id="A0A6L6X446"/>